<evidence type="ECO:0000256" key="2">
    <source>
        <dbReference type="ARBA" id="ARBA00006347"/>
    </source>
</evidence>
<evidence type="ECO:0000256" key="8">
    <source>
        <dbReference type="ARBA" id="ARBA00023284"/>
    </source>
</evidence>
<dbReference type="InterPro" id="IPR051063">
    <property type="entry name" value="PDI"/>
</dbReference>
<dbReference type="GO" id="GO:0005783">
    <property type="term" value="C:endoplasmic reticulum"/>
    <property type="evidence" value="ECO:0007669"/>
    <property type="project" value="InterPro"/>
</dbReference>
<evidence type="ECO:0000256" key="7">
    <source>
        <dbReference type="ARBA" id="ARBA00023235"/>
    </source>
</evidence>
<comment type="catalytic activity">
    <reaction evidence="1">
        <text>Catalyzes the rearrangement of -S-S- bonds in proteins.</text>
        <dbReference type="EC" id="5.3.4.1"/>
    </reaction>
</comment>
<dbReference type="InterPro" id="IPR036356">
    <property type="entry name" value="ERp29_C_sf"/>
</dbReference>
<dbReference type="PRINTS" id="PR00421">
    <property type="entry name" value="THIOREDOXIN"/>
</dbReference>
<feature type="domain" description="Thioredoxin" evidence="11">
    <location>
        <begin position="7"/>
        <end position="129"/>
    </location>
</feature>
<dbReference type="InterPro" id="IPR011679">
    <property type="entry name" value="ERp29_C"/>
</dbReference>
<gene>
    <name evidence="12" type="ORF">B0T18DRAFT_436425</name>
</gene>
<evidence type="ECO:0000313" key="12">
    <source>
        <dbReference type="EMBL" id="KAK0752349.1"/>
    </source>
</evidence>
<dbReference type="InterPro" id="IPR036249">
    <property type="entry name" value="Thioredoxin-like_sf"/>
</dbReference>
<dbReference type="EMBL" id="JAUKUD010000002">
    <property type="protein sequence ID" value="KAK0752349.1"/>
    <property type="molecule type" value="Genomic_DNA"/>
</dbReference>
<dbReference type="NCBIfam" id="TIGR01126">
    <property type="entry name" value="pdi_dom"/>
    <property type="match status" value="2"/>
</dbReference>
<dbReference type="Proteomes" id="UP001172155">
    <property type="component" value="Unassembled WGS sequence"/>
</dbReference>
<dbReference type="Pfam" id="PF00085">
    <property type="entry name" value="Thioredoxin"/>
    <property type="match status" value="2"/>
</dbReference>
<comment type="caution">
    <text evidence="12">The sequence shown here is derived from an EMBL/GenBank/DDBJ whole genome shotgun (WGS) entry which is preliminary data.</text>
</comment>
<evidence type="ECO:0000256" key="5">
    <source>
        <dbReference type="ARBA" id="ARBA00022737"/>
    </source>
</evidence>
<evidence type="ECO:0000256" key="3">
    <source>
        <dbReference type="ARBA" id="ARBA00012723"/>
    </source>
</evidence>
<sequence length="362" mass="39183">MLFKSFLVAGLAATVAAKSAVIDLIPSNFDDVVLKSGKPTLVEFFAPWCGHCKTLAPVYEELAQSLEWAKSKVQIAKVDADAEKALGKRFGVQGFPTLKFFDGKSDQPTEYNGGRDLESLTKFIAEKTGVTTKKKAVQASNLVMLTDNTFNKAIGGEKNVFVAFTAPWCGHCKTLAPIFEVLANTFANEDDVVIAKVDAEADNSKKVAKEFNIASYPTIKFFPKGSTKAEDYDGGRAEADFVEFLNIKTGTHRVAGGGLDEDAGTIEVLDELATKYLSGASLEESAAAAKKAAEGLKDKLAPYYVRVFEKLATNAGYVEKELARLEGIISKGGLLSTKVDELTTKTNILRKFQKVTFGKEEL</sequence>
<dbReference type="CDD" id="cd00238">
    <property type="entry name" value="ERp29c"/>
    <property type="match status" value="1"/>
</dbReference>
<dbReference type="EC" id="5.3.4.1" evidence="3"/>
<feature type="domain" description="Thioredoxin" evidence="11">
    <location>
        <begin position="130"/>
        <end position="250"/>
    </location>
</feature>
<dbReference type="GO" id="GO:0006457">
    <property type="term" value="P:protein folding"/>
    <property type="evidence" value="ECO:0007669"/>
    <property type="project" value="TreeGrafter"/>
</dbReference>
<dbReference type="Gene3D" id="1.20.1150.12">
    <property type="entry name" value="Endoplasmic reticulum resident protein 29, C-terminal domain"/>
    <property type="match status" value="1"/>
</dbReference>
<keyword evidence="4 10" id="KW-0732">Signal</keyword>
<dbReference type="Gene3D" id="3.40.30.10">
    <property type="entry name" value="Glutaredoxin"/>
    <property type="match status" value="2"/>
</dbReference>
<reference evidence="12" key="1">
    <citation type="submission" date="2023-06" db="EMBL/GenBank/DDBJ databases">
        <title>Genome-scale phylogeny and comparative genomics of the fungal order Sordariales.</title>
        <authorList>
            <consortium name="Lawrence Berkeley National Laboratory"/>
            <person name="Hensen N."/>
            <person name="Bonometti L."/>
            <person name="Westerberg I."/>
            <person name="Brannstrom I.O."/>
            <person name="Guillou S."/>
            <person name="Cros-Aarteil S."/>
            <person name="Calhoun S."/>
            <person name="Haridas S."/>
            <person name="Kuo A."/>
            <person name="Mondo S."/>
            <person name="Pangilinan J."/>
            <person name="Riley R."/>
            <person name="LaButti K."/>
            <person name="Andreopoulos B."/>
            <person name="Lipzen A."/>
            <person name="Chen C."/>
            <person name="Yanf M."/>
            <person name="Daum C."/>
            <person name="Ng V."/>
            <person name="Clum A."/>
            <person name="Steindorff A."/>
            <person name="Ohm R."/>
            <person name="Martin F."/>
            <person name="Silar P."/>
            <person name="Natvig D."/>
            <person name="Lalanne C."/>
            <person name="Gautier V."/>
            <person name="Ament-velasquez S.L."/>
            <person name="Kruys A."/>
            <person name="Hutchinson M.I."/>
            <person name="Powell A.J."/>
            <person name="Barry K."/>
            <person name="Miller A.N."/>
            <person name="Grigoriev I.V."/>
            <person name="Debuchy R."/>
            <person name="Gladieux P."/>
            <person name="Thoren M.H."/>
            <person name="Johannesson H."/>
        </authorList>
    </citation>
    <scope>NUCLEOTIDE SEQUENCE</scope>
    <source>
        <strain evidence="12">SMH3187-1</strain>
    </source>
</reference>
<keyword evidence="8" id="KW-0676">Redox-active center</keyword>
<evidence type="ECO:0000256" key="1">
    <source>
        <dbReference type="ARBA" id="ARBA00001182"/>
    </source>
</evidence>
<dbReference type="PANTHER" id="PTHR45672:SF11">
    <property type="entry name" value="PROTEIN DISULFIDE-ISOMERASE C17H9.14C"/>
    <property type="match status" value="1"/>
</dbReference>
<dbReference type="InterPro" id="IPR005788">
    <property type="entry name" value="PDI_thioredoxin-like_dom"/>
</dbReference>
<evidence type="ECO:0000256" key="9">
    <source>
        <dbReference type="RuleBase" id="RU004208"/>
    </source>
</evidence>
<organism evidence="12 13">
    <name type="scientific">Schizothecium vesticola</name>
    <dbReference type="NCBI Taxonomy" id="314040"/>
    <lineage>
        <taxon>Eukaryota</taxon>
        <taxon>Fungi</taxon>
        <taxon>Dikarya</taxon>
        <taxon>Ascomycota</taxon>
        <taxon>Pezizomycotina</taxon>
        <taxon>Sordariomycetes</taxon>
        <taxon>Sordariomycetidae</taxon>
        <taxon>Sordariales</taxon>
        <taxon>Schizotheciaceae</taxon>
        <taxon>Schizothecium</taxon>
    </lineage>
</organism>
<dbReference type="SUPFAM" id="SSF47933">
    <property type="entry name" value="ERP29 C domain-like"/>
    <property type="match status" value="1"/>
</dbReference>
<evidence type="ECO:0000256" key="10">
    <source>
        <dbReference type="SAM" id="SignalP"/>
    </source>
</evidence>
<protein>
    <recommendedName>
        <fullName evidence="3">protein disulfide-isomerase</fullName>
        <ecNumber evidence="3">5.3.4.1</ecNumber>
    </recommendedName>
</protein>
<dbReference type="SUPFAM" id="SSF52833">
    <property type="entry name" value="Thioredoxin-like"/>
    <property type="match status" value="2"/>
</dbReference>
<dbReference type="GO" id="GO:0003756">
    <property type="term" value="F:protein disulfide isomerase activity"/>
    <property type="evidence" value="ECO:0007669"/>
    <property type="project" value="UniProtKB-EC"/>
</dbReference>
<accession>A0AA40F6Y5</accession>
<comment type="similarity">
    <text evidence="2 9">Belongs to the protein disulfide isomerase family.</text>
</comment>
<evidence type="ECO:0000313" key="13">
    <source>
        <dbReference type="Proteomes" id="UP001172155"/>
    </source>
</evidence>
<proteinExistence type="inferred from homology"/>
<keyword evidence="5" id="KW-0677">Repeat</keyword>
<dbReference type="AlphaFoldDB" id="A0AA40F6Y5"/>
<name>A0AA40F6Y5_9PEZI</name>
<dbReference type="FunFam" id="3.40.30.10:FF:000032">
    <property type="entry name" value="Protein disulfide-isomerase A6 homolog"/>
    <property type="match status" value="1"/>
</dbReference>
<dbReference type="PROSITE" id="PS00194">
    <property type="entry name" value="THIOREDOXIN_1"/>
    <property type="match status" value="2"/>
</dbReference>
<dbReference type="InterPro" id="IPR017937">
    <property type="entry name" value="Thioredoxin_CS"/>
</dbReference>
<dbReference type="PROSITE" id="PS51352">
    <property type="entry name" value="THIOREDOXIN_2"/>
    <property type="match status" value="2"/>
</dbReference>
<evidence type="ECO:0000259" key="11">
    <source>
        <dbReference type="PROSITE" id="PS51352"/>
    </source>
</evidence>
<dbReference type="Pfam" id="PF07749">
    <property type="entry name" value="ERp29"/>
    <property type="match status" value="1"/>
</dbReference>
<evidence type="ECO:0000256" key="6">
    <source>
        <dbReference type="ARBA" id="ARBA00023157"/>
    </source>
</evidence>
<keyword evidence="13" id="KW-1185">Reference proteome</keyword>
<dbReference type="CDD" id="cd02998">
    <property type="entry name" value="PDI_a_ERp38"/>
    <property type="match status" value="2"/>
</dbReference>
<feature type="signal peptide" evidence="10">
    <location>
        <begin position="1"/>
        <end position="17"/>
    </location>
</feature>
<keyword evidence="7" id="KW-0413">Isomerase</keyword>
<dbReference type="PANTHER" id="PTHR45672">
    <property type="entry name" value="PROTEIN DISULFIDE-ISOMERASE C17H9.14C-RELATED"/>
    <property type="match status" value="1"/>
</dbReference>
<feature type="chain" id="PRO_5041334989" description="protein disulfide-isomerase" evidence="10">
    <location>
        <begin position="18"/>
        <end position="362"/>
    </location>
</feature>
<keyword evidence="6" id="KW-1015">Disulfide bond</keyword>
<evidence type="ECO:0000256" key="4">
    <source>
        <dbReference type="ARBA" id="ARBA00022729"/>
    </source>
</evidence>
<dbReference type="InterPro" id="IPR013766">
    <property type="entry name" value="Thioredoxin_domain"/>
</dbReference>